<organism evidence="1">
    <name type="scientific">Salix viminalis</name>
    <name type="common">Common osier</name>
    <name type="synonym">Basket willow</name>
    <dbReference type="NCBI Taxonomy" id="40686"/>
    <lineage>
        <taxon>Eukaryota</taxon>
        <taxon>Viridiplantae</taxon>
        <taxon>Streptophyta</taxon>
        <taxon>Embryophyta</taxon>
        <taxon>Tracheophyta</taxon>
        <taxon>Spermatophyta</taxon>
        <taxon>Magnoliopsida</taxon>
        <taxon>eudicotyledons</taxon>
        <taxon>Gunneridae</taxon>
        <taxon>Pentapetalae</taxon>
        <taxon>rosids</taxon>
        <taxon>fabids</taxon>
        <taxon>Malpighiales</taxon>
        <taxon>Salicaceae</taxon>
        <taxon>Saliceae</taxon>
        <taxon>Salix</taxon>
    </lineage>
</organism>
<gene>
    <name evidence="1" type="ORF">SVIM_LOCUS86175</name>
</gene>
<sequence>MGKLIEPSISLDLDPSDFLSRLAAVKRFLMTLLVRREDRQAYEVARAALYKCCQAVVAGAFLHQVGIHEILTLCVFFGLEKGKNDSVGIFVFEVYEFSYKYSQRYLQ</sequence>
<evidence type="ECO:0000313" key="1">
    <source>
        <dbReference type="EMBL" id="VFU27745.1"/>
    </source>
</evidence>
<reference evidence="1" key="1">
    <citation type="submission" date="2019-03" db="EMBL/GenBank/DDBJ databases">
        <authorList>
            <person name="Mank J."/>
            <person name="Almeida P."/>
        </authorList>
    </citation>
    <scope>NUCLEOTIDE SEQUENCE</scope>
    <source>
        <strain evidence="1">78183</strain>
    </source>
</reference>
<protein>
    <submittedName>
        <fullName evidence="1">Uncharacterized protein</fullName>
    </submittedName>
</protein>
<accession>A0A6N2KHP9</accession>
<dbReference type="AlphaFoldDB" id="A0A6N2KHP9"/>
<proteinExistence type="predicted"/>
<name>A0A6N2KHP9_SALVM</name>
<dbReference type="EMBL" id="CAADRP010000391">
    <property type="protein sequence ID" value="VFU27745.1"/>
    <property type="molecule type" value="Genomic_DNA"/>
</dbReference>